<organism evidence="2 3">
    <name type="scientific">Variimorphobacter saccharofermentans</name>
    <dbReference type="NCBI Taxonomy" id="2755051"/>
    <lineage>
        <taxon>Bacteria</taxon>
        <taxon>Bacillati</taxon>
        <taxon>Bacillota</taxon>
        <taxon>Clostridia</taxon>
        <taxon>Lachnospirales</taxon>
        <taxon>Lachnospiraceae</taxon>
        <taxon>Variimorphobacter</taxon>
    </lineage>
</organism>
<reference evidence="2 3" key="1">
    <citation type="submission" date="2020-07" db="EMBL/GenBank/DDBJ databases">
        <title>Characterization and genome sequencing of isolate MD1, a novel member within the family Lachnospiraceae.</title>
        <authorList>
            <person name="Rettenmaier R."/>
            <person name="Di Bello L."/>
            <person name="Zinser C."/>
            <person name="Scheitz K."/>
            <person name="Liebl W."/>
            <person name="Zverlov V."/>
        </authorList>
    </citation>
    <scope>NUCLEOTIDE SEQUENCE [LARGE SCALE GENOMIC DNA]</scope>
    <source>
        <strain evidence="2 3">MD1</strain>
    </source>
</reference>
<sequence length="151" mass="17393">MNMSRSPLIRFTKLLLDFMFFSGILICITVPFIFKEAGKYFSIFKDYYIPYCVIFMIAGVFALIILWELRRMFHTVIKENPFVKENVTSLKRMGLCSFIITVIMAVRLFFVVTPAALVLVTVFVVAGLFSLVLSQVFDQAVTYKLENDLTI</sequence>
<protein>
    <submittedName>
        <fullName evidence="2">DUF2975 domain-containing protein</fullName>
    </submittedName>
</protein>
<keyword evidence="1" id="KW-1133">Transmembrane helix</keyword>
<dbReference type="EMBL" id="JACEGA010000001">
    <property type="protein sequence ID" value="MBB2183751.1"/>
    <property type="molecule type" value="Genomic_DNA"/>
</dbReference>
<proteinExistence type="predicted"/>
<evidence type="ECO:0000313" key="2">
    <source>
        <dbReference type="EMBL" id="MBB2183751.1"/>
    </source>
</evidence>
<feature type="transmembrane region" description="Helical" evidence="1">
    <location>
        <begin position="48"/>
        <end position="69"/>
    </location>
</feature>
<gene>
    <name evidence="2" type="ORF">H0486_12800</name>
</gene>
<keyword evidence="3" id="KW-1185">Reference proteome</keyword>
<keyword evidence="1" id="KW-0812">Transmembrane</keyword>
<dbReference type="InterPro" id="IPR021354">
    <property type="entry name" value="DUF2975"/>
</dbReference>
<name>A0A839K502_9FIRM</name>
<feature type="transmembrane region" description="Helical" evidence="1">
    <location>
        <begin position="90"/>
        <end position="110"/>
    </location>
</feature>
<feature type="transmembrane region" description="Helical" evidence="1">
    <location>
        <begin position="12"/>
        <end position="33"/>
    </location>
</feature>
<dbReference type="Pfam" id="PF11188">
    <property type="entry name" value="DUF2975"/>
    <property type="match status" value="1"/>
</dbReference>
<comment type="caution">
    <text evidence="2">The sequence shown here is derived from an EMBL/GenBank/DDBJ whole genome shotgun (WGS) entry which is preliminary data.</text>
</comment>
<dbReference type="AlphaFoldDB" id="A0A839K502"/>
<accession>A0A839K502</accession>
<evidence type="ECO:0000313" key="3">
    <source>
        <dbReference type="Proteomes" id="UP000574276"/>
    </source>
</evidence>
<keyword evidence="1" id="KW-0472">Membrane</keyword>
<feature type="transmembrane region" description="Helical" evidence="1">
    <location>
        <begin position="116"/>
        <end position="137"/>
    </location>
</feature>
<evidence type="ECO:0000256" key="1">
    <source>
        <dbReference type="SAM" id="Phobius"/>
    </source>
</evidence>
<dbReference type="Proteomes" id="UP000574276">
    <property type="component" value="Unassembled WGS sequence"/>
</dbReference>